<keyword evidence="3" id="KW-1185">Reference proteome</keyword>
<feature type="region of interest" description="Disordered" evidence="1">
    <location>
        <begin position="223"/>
        <end position="267"/>
    </location>
</feature>
<dbReference type="EMBL" id="MT701595">
    <property type="protein sequence ID" value="QPB09705.1"/>
    <property type="molecule type" value="Genomic_DNA"/>
</dbReference>
<accession>A0A873WNR7</accession>
<evidence type="ECO:0000313" key="2">
    <source>
        <dbReference type="EMBL" id="QPB09705.1"/>
    </source>
</evidence>
<proteinExistence type="predicted"/>
<evidence type="ECO:0000256" key="1">
    <source>
        <dbReference type="SAM" id="MobiDB-lite"/>
    </source>
</evidence>
<sequence length="667" mass="68685">MPTLFNLPASVPSVTLHGKYLGPDGRPLRGWVEILAPTPLTFPDADAFVTGPVVIPLDAEGGFSVTLPATDVEGQNPTDWAYWITERLTGMPDRKPYAIKLPQALTDPWLDQLAPSNPATPDYVPVVGAQIYTGTATPPVDLGTHGDMYLQLSTVTAGSIESTTLSVWRNVDWVWSKTLGDIRGNAFYASTSADPGYGVSGDLHLRTDTGMVSQFRSGAWATIGSIKGPKGDKGDTGPQGPAGADSTVPGPEGPQGETGPQGPEGDSAYEVAVANGFVGTEDEWLASLVGPEGPQGPKGDPGTGSVNSVNGDLGPDIVLDAADVGAIPAAEKGTASGVATLGTDGKVPAAQLPSMADPNAVTSVNGKTGPTVTLAASDVGALATTGGTLTGAVSGTAFNSSATSQLANLRLGTGGSFAGAAGGILAVSNAETLPTFTPTTSAVVYASGGGLFVRDSSGQDIRVRRAPKNTWTPEALGFEAWSCDPYGVANPVAKYLTPQRLYLTGFNITETTTVNRIVMFARGYGGVTTNRYRAGIYRENGTGTGAKVVESAGVALTMAGQETGTLPDMKSNHIGATPITITSTVLTPGRYWVAWSLVTGGTADYSFFHVQNESPIATANFFMTNSPWARAWYQSGQTNAALPDTLNQAASTALANHDIPIMALANV</sequence>
<evidence type="ECO:0000313" key="3">
    <source>
        <dbReference type="Proteomes" id="UP000663581"/>
    </source>
</evidence>
<reference evidence="2" key="1">
    <citation type="submission" date="2020-07" db="EMBL/GenBank/DDBJ databases">
        <title>Complete genome sequence of Streptomyces phage Shaeky.</title>
        <authorList>
            <person name="Shodrock S.L."/>
            <person name="Higbee T."/>
            <person name="Clark J.D."/>
            <person name="Hernandez I."/>
            <person name="Liu M."/>
            <person name="Burrowes B."/>
        </authorList>
    </citation>
    <scope>NUCLEOTIDE SEQUENCE</scope>
</reference>
<evidence type="ECO:0008006" key="4">
    <source>
        <dbReference type="Google" id="ProtNLM"/>
    </source>
</evidence>
<gene>
    <name evidence="2" type="ORF">CPT_Shaeky_018</name>
</gene>
<feature type="region of interest" description="Disordered" evidence="1">
    <location>
        <begin position="287"/>
        <end position="311"/>
    </location>
</feature>
<feature type="compositionally biased region" description="Low complexity" evidence="1">
    <location>
        <begin position="254"/>
        <end position="265"/>
    </location>
</feature>
<name>A0A873WNR7_9CAUD</name>
<dbReference type="Proteomes" id="UP000663581">
    <property type="component" value="Segment"/>
</dbReference>
<protein>
    <recommendedName>
        <fullName evidence="4">Minor tail protein</fullName>
    </recommendedName>
</protein>
<organism evidence="2 3">
    <name type="scientific">Streptomyces phage Shaeky</name>
    <dbReference type="NCBI Taxonomy" id="2767586"/>
    <lineage>
        <taxon>Viruses</taxon>
        <taxon>Duplodnaviria</taxon>
        <taxon>Heunggongvirae</taxon>
        <taxon>Uroviricota</taxon>
        <taxon>Caudoviricetes</taxon>
        <taxon>Colingsworthviridae</taxon>
        <taxon>Shaekyvirus</taxon>
        <taxon>Shaekyvirus shaeky</taxon>
    </lineage>
</organism>